<dbReference type="GeneID" id="84593678"/>
<dbReference type="AlphaFoldDB" id="A0AAJ8BZ48"/>
<dbReference type="VEuPathDB" id="FungiDB:An18g02670"/>
<evidence type="ECO:0000313" key="1">
    <source>
        <dbReference type="RefSeq" id="XP_059605623.1"/>
    </source>
</evidence>
<gene>
    <name evidence="1" type="ORF">An18g02670</name>
</gene>
<dbReference type="KEGG" id="ang:An18g02670"/>
<dbReference type="RefSeq" id="XP_059605623.1">
    <property type="nucleotide sequence ID" value="XM_059745673.1"/>
</dbReference>
<organism evidence="1">
    <name type="scientific">Aspergillus niger</name>
    <dbReference type="NCBI Taxonomy" id="5061"/>
    <lineage>
        <taxon>Eukaryota</taxon>
        <taxon>Fungi</taxon>
        <taxon>Dikarya</taxon>
        <taxon>Ascomycota</taxon>
        <taxon>Pezizomycotina</taxon>
        <taxon>Eurotiomycetes</taxon>
        <taxon>Eurotiomycetidae</taxon>
        <taxon>Eurotiales</taxon>
        <taxon>Aspergillaceae</taxon>
        <taxon>Aspergillus</taxon>
        <taxon>Aspergillus subgen. Circumdati</taxon>
    </lineage>
</organism>
<accession>A0AAJ8BZ48</accession>
<name>A0AAJ8BZ48_ASPNG</name>
<proteinExistence type="predicted"/>
<reference evidence="1" key="1">
    <citation type="submission" date="2025-02" db="EMBL/GenBank/DDBJ databases">
        <authorList>
            <consortium name="NCBI Genome Project"/>
        </authorList>
    </citation>
    <scope>NUCLEOTIDE SEQUENCE</scope>
</reference>
<sequence length="92" mass="9571">MLERGIVPVFPCAFGLPHNSGNGTRDGGGGGGGGSTYCIRLETSALPGWDERYCVSIGDEIGAESRQTASHTAQHSQEFTIVVCRLAAAPGY</sequence>
<reference evidence="1" key="2">
    <citation type="submission" date="2025-08" db="UniProtKB">
        <authorList>
            <consortium name="RefSeq"/>
        </authorList>
    </citation>
    <scope>IDENTIFICATION</scope>
</reference>
<protein>
    <submittedName>
        <fullName evidence="1">Uncharacterized protein</fullName>
    </submittedName>
</protein>